<name>A0A0G4GXT8_9ALVE</name>
<organism evidence="1">
    <name type="scientific">Chromera velia CCMP2878</name>
    <dbReference type="NCBI Taxonomy" id="1169474"/>
    <lineage>
        <taxon>Eukaryota</taxon>
        <taxon>Sar</taxon>
        <taxon>Alveolata</taxon>
        <taxon>Colpodellida</taxon>
        <taxon>Chromeraceae</taxon>
        <taxon>Chromera</taxon>
    </lineage>
</organism>
<evidence type="ECO:0000313" key="1">
    <source>
        <dbReference type="EMBL" id="CEM35788.1"/>
    </source>
</evidence>
<protein>
    <submittedName>
        <fullName evidence="1">Uncharacterized protein</fullName>
    </submittedName>
</protein>
<gene>
    <name evidence="1" type="ORF">Cvel_777</name>
</gene>
<dbReference type="VEuPathDB" id="CryptoDB:Cvel_777"/>
<dbReference type="AlphaFoldDB" id="A0A0G4GXT8"/>
<reference evidence="1" key="1">
    <citation type="submission" date="2014-11" db="EMBL/GenBank/DDBJ databases">
        <authorList>
            <person name="Otto D Thomas"/>
            <person name="Naeem Raeece"/>
        </authorList>
    </citation>
    <scope>NUCLEOTIDE SEQUENCE</scope>
</reference>
<dbReference type="PhylomeDB" id="A0A0G4GXT8"/>
<dbReference type="EMBL" id="CDMZ01001658">
    <property type="protein sequence ID" value="CEM35788.1"/>
    <property type="molecule type" value="Genomic_DNA"/>
</dbReference>
<accession>A0A0G4GXT8</accession>
<proteinExistence type="predicted"/>
<sequence>MHPIEPWGKQFAVFNAAEVAGPDSQKPRRGVDGEPVRTRTVMCVMSPFRRPMMFLSRDDFEALAVNLPFIKKQLEVFAERKERDYPEDLRYEKQRALLPRTFFQKEAATPTQRAGFGQGHRTFSPGWRSVFRQRKT</sequence>